<organism evidence="1 2">
    <name type="scientific">Chitinophaga caeni</name>
    <dbReference type="NCBI Taxonomy" id="2029983"/>
    <lineage>
        <taxon>Bacteria</taxon>
        <taxon>Pseudomonadati</taxon>
        <taxon>Bacteroidota</taxon>
        <taxon>Chitinophagia</taxon>
        <taxon>Chitinophagales</taxon>
        <taxon>Chitinophagaceae</taxon>
        <taxon>Chitinophaga</taxon>
    </lineage>
</organism>
<accession>A0A291QP91</accession>
<keyword evidence="2" id="KW-1185">Reference proteome</keyword>
<evidence type="ECO:0000313" key="2">
    <source>
        <dbReference type="Proteomes" id="UP000220133"/>
    </source>
</evidence>
<proteinExistence type="predicted"/>
<protein>
    <submittedName>
        <fullName evidence="1">Uncharacterized protein</fullName>
    </submittedName>
</protein>
<dbReference type="RefSeq" id="WP_098192125.1">
    <property type="nucleotide sequence ID" value="NZ_CP023777.1"/>
</dbReference>
<dbReference type="OrthoDB" id="1493449at2"/>
<sequence length="139" mass="16218">MKIEVKYPVLVFPSYEKMVYVFRKESGLTHTTVALLKTIKYDGMEIVTSSGMKHTIKDAYKIKYLGFWGFNPMLKGRQILIDFNFYENPSRVDLPELKKRVMECVRANKDFWESAWDIKELVSEIESADSFEMVAELVG</sequence>
<evidence type="ECO:0000313" key="1">
    <source>
        <dbReference type="EMBL" id="ATL45735.1"/>
    </source>
</evidence>
<name>A0A291QP91_9BACT</name>
<dbReference type="KEGG" id="cbae:COR50_00370"/>
<dbReference type="AlphaFoldDB" id="A0A291QP91"/>
<dbReference type="InterPro" id="IPR018163">
    <property type="entry name" value="Thr/Ala-tRNA-synth_IIc_edit"/>
</dbReference>
<dbReference type="Proteomes" id="UP000220133">
    <property type="component" value="Chromosome"/>
</dbReference>
<reference evidence="1 2" key="1">
    <citation type="submission" date="2017-10" db="EMBL/GenBank/DDBJ databases">
        <title>Paenichitinophaga pekingensis gen. nov., sp. nov., isolated from activated sludge.</title>
        <authorList>
            <person name="Jin D."/>
            <person name="Kong X."/>
            <person name="Deng Y."/>
            <person name="Bai Z."/>
        </authorList>
    </citation>
    <scope>NUCLEOTIDE SEQUENCE [LARGE SCALE GENOMIC DNA]</scope>
    <source>
        <strain evidence="1 2">13</strain>
    </source>
</reference>
<dbReference type="GO" id="GO:0000166">
    <property type="term" value="F:nucleotide binding"/>
    <property type="evidence" value="ECO:0007669"/>
    <property type="project" value="InterPro"/>
</dbReference>
<dbReference type="SUPFAM" id="SSF55186">
    <property type="entry name" value="ThrRS/AlaRS common domain"/>
    <property type="match status" value="1"/>
</dbReference>
<dbReference type="EMBL" id="CP023777">
    <property type="protein sequence ID" value="ATL45735.1"/>
    <property type="molecule type" value="Genomic_DNA"/>
</dbReference>
<gene>
    <name evidence="1" type="ORF">COR50_00370</name>
</gene>